<dbReference type="PANTHER" id="PTHR11439">
    <property type="entry name" value="GAG-POL-RELATED RETROTRANSPOSON"/>
    <property type="match status" value="1"/>
</dbReference>
<dbReference type="AlphaFoldDB" id="A0A507DLX3"/>
<evidence type="ECO:0000313" key="2">
    <source>
        <dbReference type="EMBL" id="TPX52664.1"/>
    </source>
</evidence>
<feature type="domain" description="DUF4219" evidence="1">
    <location>
        <begin position="231"/>
        <end position="256"/>
    </location>
</feature>
<name>A0A507DLX3_9FUNG</name>
<protein>
    <recommendedName>
        <fullName evidence="1">DUF4219 domain-containing protein</fullName>
    </recommendedName>
</protein>
<evidence type="ECO:0000313" key="3">
    <source>
        <dbReference type="Proteomes" id="UP000318582"/>
    </source>
</evidence>
<sequence length="277" mass="30461">MAPDLEGYSDSDWAGCPDFRCSTTGFVFKFVGTVAWQSKHQPTVALSSTEAEYMALTQACKEAIRLRQLLIELGYPQGLLCKIYKDNQGCMALTRNHTSHARTKHIDIRHHFIHKATANQHVDLEYWLTRDMAGALLIMPVVAQPPVCQAVPLTPRLWAALNSPGCAAAKEHCLTSDKDHGNAENSLKVPTENSALLGTAQPGSAKTRHSHAKGLGILGSMAGIRVSIERFTGENFHLWKLKMKMLLIEKGLWDAIDIKDGSGTAKATNTASDDWKR</sequence>
<comment type="caution">
    <text evidence="2">The sequence shown here is derived from an EMBL/GenBank/DDBJ whole genome shotgun (WGS) entry which is preliminary data.</text>
</comment>
<keyword evidence="3" id="KW-1185">Reference proteome</keyword>
<dbReference type="CDD" id="cd09272">
    <property type="entry name" value="RNase_HI_RT_Ty1"/>
    <property type="match status" value="1"/>
</dbReference>
<dbReference type="STRING" id="109895.A0A507DLX3"/>
<evidence type="ECO:0000259" key="1">
    <source>
        <dbReference type="Pfam" id="PF13961"/>
    </source>
</evidence>
<proteinExistence type="predicted"/>
<dbReference type="PANTHER" id="PTHR11439:SF467">
    <property type="entry name" value="INTEGRASE CATALYTIC DOMAIN-CONTAINING PROTEIN"/>
    <property type="match status" value="1"/>
</dbReference>
<reference evidence="2 3" key="1">
    <citation type="journal article" date="2019" name="Sci. Rep.">
        <title>Comparative genomics of chytrid fungi reveal insights into the obligate biotrophic and pathogenic lifestyle of Synchytrium endobioticum.</title>
        <authorList>
            <person name="van de Vossenberg B.T.L.H."/>
            <person name="Warris S."/>
            <person name="Nguyen H.D.T."/>
            <person name="van Gent-Pelzer M.P.E."/>
            <person name="Joly D.L."/>
            <person name="van de Geest H.C."/>
            <person name="Bonants P.J.M."/>
            <person name="Smith D.S."/>
            <person name="Levesque C.A."/>
            <person name="van der Lee T.A.J."/>
        </authorList>
    </citation>
    <scope>NUCLEOTIDE SEQUENCE [LARGE SCALE GENOMIC DNA]</scope>
    <source>
        <strain evidence="2 3">CBS 809.83</strain>
    </source>
</reference>
<dbReference type="EMBL" id="QEAQ01000338">
    <property type="protein sequence ID" value="TPX52664.1"/>
    <property type="molecule type" value="Genomic_DNA"/>
</dbReference>
<organism evidence="2 3">
    <name type="scientific">Powellomyces hirtus</name>
    <dbReference type="NCBI Taxonomy" id="109895"/>
    <lineage>
        <taxon>Eukaryota</taxon>
        <taxon>Fungi</taxon>
        <taxon>Fungi incertae sedis</taxon>
        <taxon>Chytridiomycota</taxon>
        <taxon>Chytridiomycota incertae sedis</taxon>
        <taxon>Chytridiomycetes</taxon>
        <taxon>Spizellomycetales</taxon>
        <taxon>Powellomycetaceae</taxon>
        <taxon>Powellomyces</taxon>
    </lineage>
</organism>
<dbReference type="Proteomes" id="UP000318582">
    <property type="component" value="Unassembled WGS sequence"/>
</dbReference>
<gene>
    <name evidence="2" type="ORF">PhCBS80983_g06464</name>
</gene>
<accession>A0A507DLX3</accession>
<dbReference type="Pfam" id="PF13961">
    <property type="entry name" value="DUF4219"/>
    <property type="match status" value="1"/>
</dbReference>
<dbReference type="InterPro" id="IPR025314">
    <property type="entry name" value="DUF4219"/>
</dbReference>